<dbReference type="UniPathway" id="UPA00035">
    <property type="reaction ID" value="UER00044"/>
</dbReference>
<comment type="catalytic activity">
    <reaction evidence="8 9">
        <text>(1S,2R)-1-C-(indol-3-yl)glycerol 3-phosphate + L-serine = D-glyceraldehyde 3-phosphate + L-tryptophan + H2O</text>
        <dbReference type="Rhea" id="RHEA:10532"/>
        <dbReference type="ChEBI" id="CHEBI:15377"/>
        <dbReference type="ChEBI" id="CHEBI:33384"/>
        <dbReference type="ChEBI" id="CHEBI:57912"/>
        <dbReference type="ChEBI" id="CHEBI:58866"/>
        <dbReference type="ChEBI" id="CHEBI:59776"/>
        <dbReference type="EC" id="4.2.1.20"/>
    </reaction>
</comment>
<dbReference type="InterPro" id="IPR002028">
    <property type="entry name" value="Trp_synthase_suA"/>
</dbReference>
<proteinExistence type="inferred from homology"/>
<evidence type="ECO:0000256" key="8">
    <source>
        <dbReference type="ARBA" id="ARBA00049047"/>
    </source>
</evidence>
<dbReference type="EC" id="4.2.1.20" evidence="9"/>
<dbReference type="HAMAP" id="MF_00131">
    <property type="entry name" value="Trp_synth_alpha"/>
    <property type="match status" value="1"/>
</dbReference>
<dbReference type="KEGG" id="bbev:BBEV_1451"/>
<keyword evidence="7 9" id="KW-0456">Lyase</keyword>
<evidence type="ECO:0000256" key="5">
    <source>
        <dbReference type="ARBA" id="ARBA00022822"/>
    </source>
</evidence>
<dbReference type="SUPFAM" id="SSF51366">
    <property type="entry name" value="Ribulose-phoshate binding barrel"/>
    <property type="match status" value="1"/>
</dbReference>
<dbReference type="CDD" id="cd04724">
    <property type="entry name" value="Tryptophan_synthase_alpha"/>
    <property type="match status" value="1"/>
</dbReference>
<keyword evidence="12" id="KW-1185">Reference proteome</keyword>
<dbReference type="PANTHER" id="PTHR43406:SF1">
    <property type="entry name" value="TRYPTOPHAN SYNTHASE ALPHA CHAIN, CHLOROPLASTIC"/>
    <property type="match status" value="1"/>
</dbReference>
<dbReference type="Gene3D" id="3.20.20.70">
    <property type="entry name" value="Aldolase class I"/>
    <property type="match status" value="1"/>
</dbReference>
<feature type="active site" description="Proton acceptor" evidence="9">
    <location>
        <position position="57"/>
    </location>
</feature>
<keyword evidence="4 9" id="KW-0028">Amino-acid biosynthesis</keyword>
<evidence type="ECO:0000256" key="9">
    <source>
        <dbReference type="HAMAP-Rule" id="MF_00131"/>
    </source>
</evidence>
<evidence type="ECO:0000313" key="11">
    <source>
        <dbReference type="EMBL" id="AOM82814.1"/>
    </source>
</evidence>
<comment type="pathway">
    <text evidence="2 9">Amino-acid biosynthesis; L-tryptophan biosynthesis; L-tryptophan from chorismate: step 5/5.</text>
</comment>
<sequence>MNRLNNEAFTKATKRFVPYMMSSDPSPEVSVDIALTLQEAGVEALEWGVPFSDPLADGPVIQEAGQRALKRGGSLTKALSTMKDARERGLTLPTVLFTYVNPVLSFGFEKLVQEMGEAGFDGLLIPDLPYEESHSYREYCQKHDLSLIPLVAPSSRSRVEKICKDADGFVYYVTSLGVTGTRQEFSETLKAEIETVKSFSRVPVLAGFGISTPEHVSFFQKIADGAIVGSALVRKIGSLEEDLLDPERKHGALNEIKGFVQELISY</sequence>
<organism evidence="11 12">
    <name type="scientific">Salisediminibacterium beveridgei</name>
    <dbReference type="NCBI Taxonomy" id="632773"/>
    <lineage>
        <taxon>Bacteria</taxon>
        <taxon>Bacillati</taxon>
        <taxon>Bacillota</taxon>
        <taxon>Bacilli</taxon>
        <taxon>Bacillales</taxon>
        <taxon>Bacillaceae</taxon>
        <taxon>Salisediminibacterium</taxon>
    </lineage>
</organism>
<dbReference type="InterPro" id="IPR013785">
    <property type="entry name" value="Aldolase_TIM"/>
</dbReference>
<gene>
    <name evidence="11" type="primary">trpA-1</name>
    <name evidence="9" type="synonym">trpA</name>
    <name evidence="11" type="ORF">BBEV_1451</name>
</gene>
<comment type="function">
    <text evidence="1 9">The alpha subunit is responsible for the aldol cleavage of indoleglycerol phosphate to indole and glyceraldehyde 3-phosphate.</text>
</comment>
<reference evidence="11 12" key="1">
    <citation type="submission" date="2015-08" db="EMBL/GenBank/DDBJ databases">
        <title>The complete genome sequence of Bacillus beveridgei MLTeJB.</title>
        <authorList>
            <person name="Hanson T.E."/>
            <person name="Mesa C."/>
            <person name="Basesman S.M."/>
            <person name="Oremland R.S."/>
        </authorList>
    </citation>
    <scope>NUCLEOTIDE SEQUENCE [LARGE SCALE GENOMIC DNA]</scope>
    <source>
        <strain evidence="11 12">MLTeJB</strain>
    </source>
</reference>
<dbReference type="STRING" id="632773.BBEV_1451"/>
<dbReference type="GO" id="GO:0005829">
    <property type="term" value="C:cytosol"/>
    <property type="evidence" value="ECO:0007669"/>
    <property type="project" value="TreeGrafter"/>
</dbReference>
<dbReference type="NCBIfam" id="TIGR00262">
    <property type="entry name" value="trpA"/>
    <property type="match status" value="1"/>
</dbReference>
<dbReference type="InterPro" id="IPR011060">
    <property type="entry name" value="RibuloseP-bd_barrel"/>
</dbReference>
<comment type="similarity">
    <text evidence="9 10">Belongs to the TrpA family.</text>
</comment>
<evidence type="ECO:0000256" key="3">
    <source>
        <dbReference type="ARBA" id="ARBA00011270"/>
    </source>
</evidence>
<dbReference type="EMBL" id="CP012502">
    <property type="protein sequence ID" value="AOM82814.1"/>
    <property type="molecule type" value="Genomic_DNA"/>
</dbReference>
<dbReference type="Pfam" id="PF00290">
    <property type="entry name" value="Trp_syntA"/>
    <property type="match status" value="1"/>
</dbReference>
<evidence type="ECO:0000256" key="6">
    <source>
        <dbReference type="ARBA" id="ARBA00023141"/>
    </source>
</evidence>
<dbReference type="PANTHER" id="PTHR43406">
    <property type="entry name" value="TRYPTOPHAN SYNTHASE, ALPHA CHAIN"/>
    <property type="match status" value="1"/>
</dbReference>
<comment type="subunit">
    <text evidence="3 9">Tetramer of two alpha and two beta chains.</text>
</comment>
<dbReference type="FunFam" id="3.20.20.70:FF:000037">
    <property type="entry name" value="Tryptophan synthase alpha chain"/>
    <property type="match status" value="1"/>
</dbReference>
<dbReference type="OrthoDB" id="9804578at2"/>
<dbReference type="GO" id="GO:0004834">
    <property type="term" value="F:tryptophan synthase activity"/>
    <property type="evidence" value="ECO:0007669"/>
    <property type="project" value="UniProtKB-UniRule"/>
</dbReference>
<evidence type="ECO:0000256" key="10">
    <source>
        <dbReference type="RuleBase" id="RU003662"/>
    </source>
</evidence>
<evidence type="ECO:0000313" key="12">
    <source>
        <dbReference type="Proteomes" id="UP000094463"/>
    </source>
</evidence>
<accession>A0A1D7QUX8</accession>
<name>A0A1D7QUX8_9BACI</name>
<keyword evidence="5 9" id="KW-0822">Tryptophan biosynthesis</keyword>
<evidence type="ECO:0000256" key="4">
    <source>
        <dbReference type="ARBA" id="ARBA00022605"/>
    </source>
</evidence>
<feature type="active site" description="Proton acceptor" evidence="9">
    <location>
        <position position="46"/>
    </location>
</feature>
<keyword evidence="6 9" id="KW-0057">Aromatic amino acid biosynthesis</keyword>
<dbReference type="AlphaFoldDB" id="A0A1D7QUX8"/>
<protein>
    <recommendedName>
        <fullName evidence="9">Tryptophan synthase alpha chain</fullName>
        <ecNumber evidence="9">4.2.1.20</ecNumber>
    </recommendedName>
</protein>
<dbReference type="PATRIC" id="fig|632773.3.peg.1527"/>
<evidence type="ECO:0000256" key="7">
    <source>
        <dbReference type="ARBA" id="ARBA00023239"/>
    </source>
</evidence>
<evidence type="ECO:0000256" key="1">
    <source>
        <dbReference type="ARBA" id="ARBA00003365"/>
    </source>
</evidence>
<dbReference type="RefSeq" id="WP_069364856.1">
    <property type="nucleotide sequence ID" value="NZ_CP012502.1"/>
</dbReference>
<evidence type="ECO:0000256" key="2">
    <source>
        <dbReference type="ARBA" id="ARBA00004733"/>
    </source>
</evidence>
<dbReference type="Proteomes" id="UP000094463">
    <property type="component" value="Chromosome"/>
</dbReference>